<comment type="similarity">
    <text evidence="4">Belongs to the ubiquitin conjugation factor E4 family.</text>
</comment>
<feature type="coiled-coil region" evidence="12">
    <location>
        <begin position="945"/>
        <end position="972"/>
    </location>
</feature>
<evidence type="ECO:0000256" key="5">
    <source>
        <dbReference type="ARBA" id="ARBA00012483"/>
    </source>
</evidence>
<evidence type="ECO:0000256" key="1">
    <source>
        <dbReference type="ARBA" id="ARBA00000900"/>
    </source>
</evidence>
<dbReference type="EC" id="2.3.2.27" evidence="5"/>
<comment type="subcellular location">
    <subcellularLocation>
        <location evidence="2">Cytoplasm</location>
    </subcellularLocation>
</comment>
<evidence type="ECO:0000256" key="2">
    <source>
        <dbReference type="ARBA" id="ARBA00004496"/>
    </source>
</evidence>
<dbReference type="PANTHER" id="PTHR13931:SF16">
    <property type="entry name" value="UBIQUITIN CONJUGATION FACTOR E4 A"/>
    <property type="match status" value="1"/>
</dbReference>
<evidence type="ECO:0000256" key="12">
    <source>
        <dbReference type="SAM" id="Coils"/>
    </source>
</evidence>
<comment type="function">
    <text evidence="10">Ubiquitin-protein ligase that probably functions as an E3 ligase in conjunction with specific E1 and E2 ligases. May also function as an E4 ligase mediating the assembly of polyubiquitin chains on substrates ubiquitinated by another E3 ubiquitin ligase. Mediates 'Lys-48'-linked polyubiquitination of substrates.</text>
</comment>
<dbReference type="CDD" id="cd16657">
    <property type="entry name" value="RING-Ubox_UBE4A"/>
    <property type="match status" value="1"/>
</dbReference>
<comment type="caution">
    <text evidence="14">The sequence shown here is derived from an EMBL/GenBank/DDBJ whole genome shotgun (WGS) entry which is preliminary data.</text>
</comment>
<evidence type="ECO:0000256" key="9">
    <source>
        <dbReference type="ARBA" id="ARBA00022990"/>
    </source>
</evidence>
<dbReference type="PROSITE" id="PS51698">
    <property type="entry name" value="U_BOX"/>
    <property type="match status" value="1"/>
</dbReference>
<keyword evidence="8" id="KW-0833">Ubl conjugation pathway</keyword>
<feature type="domain" description="U-box" evidence="13">
    <location>
        <begin position="968"/>
        <end position="1040"/>
    </location>
</feature>
<evidence type="ECO:0000256" key="8">
    <source>
        <dbReference type="ARBA" id="ARBA00022786"/>
    </source>
</evidence>
<proteinExistence type="inferred from homology"/>
<dbReference type="SMART" id="SM00504">
    <property type="entry name" value="Ubox"/>
    <property type="match status" value="1"/>
</dbReference>
<comment type="pathway">
    <text evidence="3">Protein modification; protein ubiquitination.</text>
</comment>
<evidence type="ECO:0000256" key="4">
    <source>
        <dbReference type="ARBA" id="ARBA00007434"/>
    </source>
</evidence>
<name>A0ABP0F630_CLALP</name>
<protein>
    <recommendedName>
        <fullName evidence="11">Ubiquitin conjugation factor E4 A</fullName>
        <ecNumber evidence="5">2.3.2.27</ecNumber>
    </recommendedName>
</protein>
<evidence type="ECO:0000313" key="15">
    <source>
        <dbReference type="Proteomes" id="UP001642483"/>
    </source>
</evidence>
<organism evidence="14 15">
    <name type="scientific">Clavelina lepadiformis</name>
    <name type="common">Light-bulb sea squirt</name>
    <name type="synonym">Ascidia lepadiformis</name>
    <dbReference type="NCBI Taxonomy" id="159417"/>
    <lineage>
        <taxon>Eukaryota</taxon>
        <taxon>Metazoa</taxon>
        <taxon>Chordata</taxon>
        <taxon>Tunicata</taxon>
        <taxon>Ascidiacea</taxon>
        <taxon>Aplousobranchia</taxon>
        <taxon>Clavelinidae</taxon>
        <taxon>Clavelina</taxon>
    </lineage>
</organism>
<dbReference type="InterPro" id="IPR003613">
    <property type="entry name" value="Ubox_domain"/>
</dbReference>
<dbReference type="Gene3D" id="3.30.40.10">
    <property type="entry name" value="Zinc/RING finger domain, C3HC4 (zinc finger)"/>
    <property type="match status" value="1"/>
</dbReference>
<keyword evidence="9" id="KW-0007">Acetylation</keyword>
<dbReference type="PANTHER" id="PTHR13931">
    <property type="entry name" value="UBIQUITINATION FACTOR E4"/>
    <property type="match status" value="1"/>
</dbReference>
<keyword evidence="6" id="KW-0963">Cytoplasm</keyword>
<dbReference type="Pfam" id="PF04564">
    <property type="entry name" value="U-box"/>
    <property type="match status" value="1"/>
</dbReference>
<gene>
    <name evidence="14" type="ORF">CVLEPA_LOCUS4768</name>
</gene>
<accession>A0ABP0F630</accession>
<evidence type="ECO:0000259" key="13">
    <source>
        <dbReference type="PROSITE" id="PS51698"/>
    </source>
</evidence>
<keyword evidence="15" id="KW-1185">Reference proteome</keyword>
<dbReference type="InterPro" id="IPR045132">
    <property type="entry name" value="UBE4"/>
</dbReference>
<evidence type="ECO:0000313" key="14">
    <source>
        <dbReference type="EMBL" id="CAK8675158.1"/>
    </source>
</evidence>
<evidence type="ECO:0000256" key="7">
    <source>
        <dbReference type="ARBA" id="ARBA00022679"/>
    </source>
</evidence>
<dbReference type="Pfam" id="PF10408">
    <property type="entry name" value="Ufd2P_core"/>
    <property type="match status" value="1"/>
</dbReference>
<dbReference type="InterPro" id="IPR013083">
    <property type="entry name" value="Znf_RING/FYVE/PHD"/>
</dbReference>
<keyword evidence="7" id="KW-0808">Transferase</keyword>
<reference evidence="14 15" key="1">
    <citation type="submission" date="2024-02" db="EMBL/GenBank/DDBJ databases">
        <authorList>
            <person name="Daric V."/>
            <person name="Darras S."/>
        </authorList>
    </citation>
    <scope>NUCLEOTIDE SEQUENCE [LARGE SCALE GENOMIC DNA]</scope>
</reference>
<dbReference type="SUPFAM" id="SSF57850">
    <property type="entry name" value="RING/U-box"/>
    <property type="match status" value="1"/>
</dbReference>
<dbReference type="InterPro" id="IPR019474">
    <property type="entry name" value="Ub_conjug_fac_E4_core"/>
</dbReference>
<sequence>MNSDQLPIDNSVQISKNPFAELFPSLTAAESFSQENQNNEFEKKLTQKIVDQQISWKQSVNDLLERIFLVTLSSDDGHLEKSAGNSSSVPPCCVYMSEFADRMFLDQSEIDQILFERLLLDDKEIQTRLIHRKQGKWNVSQNHSISYLLRCYQRLEYECGSCDYRHQPVICYSREIVVRNLSTALLNPEMYEHIKAMSMMGTSLHEKLYYHLEESSYFGTDTLQACFADVVRHICNNSATTAHDDLTQAFNPLLQVLYNKVSVNEVTVADAQLMDILNVISILTSTDDLTCLLIEFKAPNIARQPSSLATILGSILGKSCLISNPQETEHLFFNDLYQQTQQGADDEESRVHGCMESIHSKLHDISYKILHFKRAREKYLIWIGELLHQHSNAARMWLHEHYDPKWSVFPSDAIFINLASVLVRLSLPFCIHFDNGVDKITKSSCKFLNIDPTYCKATGRKDRLDRGVHMDGLHKETCLVKEEDSIDVSNLPSKPCSFITECFFMAHRSLQIGMHGLLTKFYRLNKELNRLRSNNQERELFQRAMAVYLSSKALLTEPEFVKNLGRFQITTACYLNQLAFSDDRSKFHEIKLPCDSGSAASFHHIPEFIVENLADYIVFLRRFKPLGLENLKNSVQHILQFVIMYMGNKARMTNPHLRASLAEVLEAALPLQHDELQVNIPTSCREESFRNFPDIGHLAIAVIQLFVDIEFTGDPQQFEQKFDYRRPLYPILKFLWETQEGREAVKDCAVKALVDIENPLPPLLLSFINLFLNDAIFLLDGAIDVLKEIKADEEDRNSGKWEELSEREKQEKEVTLRQNIMIARFHNFMSNETVHVFTYLTSEEEVRKLLSHKVLVDRIASMLDYFLQYLVGPKMRELKIQDFSHCEFKPKQLVYEICLTFSNLRRNVDFCHAIANDERSYDQLLFPRALHVLQKIGHSELCSDIQDLSQSVKALKDKQDNLEELYQDAPEEFFDPLMGTLMQDPVILPVSKITVDRSTIARHLLSDHTDPFNRSPLTMEEVTTNVELYNKIKKWMKDRN</sequence>
<comment type="catalytic activity">
    <reaction evidence="1">
        <text>S-ubiquitinyl-[E2 ubiquitin-conjugating enzyme]-L-cysteine + [acceptor protein]-L-lysine = [E2 ubiquitin-conjugating enzyme]-L-cysteine + N(6)-ubiquitinyl-[acceptor protein]-L-lysine.</text>
        <dbReference type="EC" id="2.3.2.27"/>
    </reaction>
</comment>
<dbReference type="EMBL" id="CAWYQH010000013">
    <property type="protein sequence ID" value="CAK8675158.1"/>
    <property type="molecule type" value="Genomic_DNA"/>
</dbReference>
<evidence type="ECO:0000256" key="6">
    <source>
        <dbReference type="ARBA" id="ARBA00022490"/>
    </source>
</evidence>
<keyword evidence="12" id="KW-0175">Coiled coil</keyword>
<dbReference type="Proteomes" id="UP001642483">
    <property type="component" value="Unassembled WGS sequence"/>
</dbReference>
<evidence type="ECO:0000256" key="11">
    <source>
        <dbReference type="ARBA" id="ARBA00040077"/>
    </source>
</evidence>
<evidence type="ECO:0000256" key="10">
    <source>
        <dbReference type="ARBA" id="ARBA00037624"/>
    </source>
</evidence>
<evidence type="ECO:0000256" key="3">
    <source>
        <dbReference type="ARBA" id="ARBA00004906"/>
    </source>
</evidence>